<proteinExistence type="predicted"/>
<name>A0AAV7GUH6_DENCH</name>
<evidence type="ECO:0000313" key="1">
    <source>
        <dbReference type="EMBL" id="KAH0465540.1"/>
    </source>
</evidence>
<accession>A0AAV7GUH6</accession>
<comment type="caution">
    <text evidence="1">The sequence shown here is derived from an EMBL/GenBank/DDBJ whole genome shotgun (WGS) entry which is preliminary data.</text>
</comment>
<evidence type="ECO:0000313" key="2">
    <source>
        <dbReference type="Proteomes" id="UP000775213"/>
    </source>
</evidence>
<gene>
    <name evidence="1" type="ORF">IEQ34_005643</name>
</gene>
<reference evidence="1 2" key="1">
    <citation type="journal article" date="2021" name="Hortic Res">
        <title>Chromosome-scale assembly of the Dendrobium chrysotoxum genome enhances the understanding of orchid evolution.</title>
        <authorList>
            <person name="Zhang Y."/>
            <person name="Zhang G.Q."/>
            <person name="Zhang D."/>
            <person name="Liu X.D."/>
            <person name="Xu X.Y."/>
            <person name="Sun W.H."/>
            <person name="Yu X."/>
            <person name="Zhu X."/>
            <person name="Wang Z.W."/>
            <person name="Zhao X."/>
            <person name="Zhong W.Y."/>
            <person name="Chen H."/>
            <person name="Yin W.L."/>
            <person name="Huang T."/>
            <person name="Niu S.C."/>
            <person name="Liu Z.J."/>
        </authorList>
    </citation>
    <scope>NUCLEOTIDE SEQUENCE [LARGE SCALE GENOMIC DNA]</scope>
    <source>
        <strain evidence="1">Lindl</strain>
    </source>
</reference>
<protein>
    <submittedName>
        <fullName evidence="1">Uncharacterized protein</fullName>
    </submittedName>
</protein>
<organism evidence="1 2">
    <name type="scientific">Dendrobium chrysotoxum</name>
    <name type="common">Orchid</name>
    <dbReference type="NCBI Taxonomy" id="161865"/>
    <lineage>
        <taxon>Eukaryota</taxon>
        <taxon>Viridiplantae</taxon>
        <taxon>Streptophyta</taxon>
        <taxon>Embryophyta</taxon>
        <taxon>Tracheophyta</taxon>
        <taxon>Spermatophyta</taxon>
        <taxon>Magnoliopsida</taxon>
        <taxon>Liliopsida</taxon>
        <taxon>Asparagales</taxon>
        <taxon>Orchidaceae</taxon>
        <taxon>Epidendroideae</taxon>
        <taxon>Malaxideae</taxon>
        <taxon>Dendrobiinae</taxon>
        <taxon>Dendrobium</taxon>
    </lineage>
</organism>
<keyword evidence="2" id="KW-1185">Reference proteome</keyword>
<dbReference type="Proteomes" id="UP000775213">
    <property type="component" value="Unassembled WGS sequence"/>
</dbReference>
<dbReference type="AlphaFoldDB" id="A0AAV7GUH6"/>
<dbReference type="EMBL" id="JAGFBR010000006">
    <property type="protein sequence ID" value="KAH0465540.1"/>
    <property type="molecule type" value="Genomic_DNA"/>
</dbReference>
<sequence length="141" mass="16357">MGKKDASICQSLKTGSTLERLFCVDTGRENRPVLLGTEHNTERYYARYRTVPNSICLIELLDSTIKASLDSKSDKIESRTSKNNPEENVGIDHIILRSKWLDIQTRDLLKSWACGFFFVKNEWNLMKKWENLKELLVPLHI</sequence>